<dbReference type="PANTHER" id="PTHR45919:SF1">
    <property type="entry name" value="GDP-MAN:MAN(3)GLCNAC(2)-PP-DOL ALPHA-1,2-MANNOSYLTRANSFERASE"/>
    <property type="match status" value="1"/>
</dbReference>
<evidence type="ECO:0000256" key="10">
    <source>
        <dbReference type="ARBA" id="ARBA00023136"/>
    </source>
</evidence>
<protein>
    <recommendedName>
        <fullName evidence="4 12">GDP-Man:Man(3)GlcNAc(2)-PP-Dol alpha-1,2-mannosyltransferase</fullName>
        <ecNumber evidence="3 12">2.4.1.131</ecNumber>
    </recommendedName>
</protein>
<comment type="pathway">
    <text evidence="2 12">Protein modification; protein glycosylation.</text>
</comment>
<dbReference type="CDD" id="cd03806">
    <property type="entry name" value="GT4_ALG11-like"/>
    <property type="match status" value="1"/>
</dbReference>
<evidence type="ECO:0000256" key="7">
    <source>
        <dbReference type="ARBA" id="ARBA00022692"/>
    </source>
</evidence>
<evidence type="ECO:0000256" key="5">
    <source>
        <dbReference type="ARBA" id="ARBA00022676"/>
    </source>
</evidence>
<comment type="subcellular location">
    <subcellularLocation>
        <location evidence="1">Endoplasmic reticulum membrane</location>
        <topology evidence="1">Single-pass membrane protein</topology>
    </subcellularLocation>
</comment>
<evidence type="ECO:0000256" key="1">
    <source>
        <dbReference type="ARBA" id="ARBA00004389"/>
    </source>
</evidence>
<keyword evidence="8 12" id="KW-0256">Endoplasmic reticulum</keyword>
<evidence type="ECO:0000313" key="15">
    <source>
        <dbReference type="EMBL" id="RKP35638.1"/>
    </source>
</evidence>
<dbReference type="InterPro" id="IPR031814">
    <property type="entry name" value="ALG11_N"/>
</dbReference>
<dbReference type="EC" id="2.4.1.131" evidence="3 12"/>
<evidence type="ECO:0000256" key="2">
    <source>
        <dbReference type="ARBA" id="ARBA00004922"/>
    </source>
</evidence>
<keyword evidence="7 12" id="KW-0812">Transmembrane</keyword>
<keyword evidence="16" id="KW-1185">Reference proteome</keyword>
<feature type="domain" description="Glycosyl transferase family 1" evidence="13">
    <location>
        <begin position="297"/>
        <end position="425"/>
    </location>
</feature>
<dbReference type="STRING" id="215637.A0A4P9ZR57"/>
<evidence type="ECO:0000256" key="9">
    <source>
        <dbReference type="ARBA" id="ARBA00022989"/>
    </source>
</evidence>
<dbReference type="UniPathway" id="UPA00378"/>
<keyword evidence="5 12" id="KW-0328">Glycosyltransferase</keyword>
<comment type="similarity">
    <text evidence="12">Belongs to the glycosyltransferase group 1 family. Glycosyltransferase 4 subfamily.</text>
</comment>
<dbReference type="Proteomes" id="UP000268162">
    <property type="component" value="Unassembled WGS sequence"/>
</dbReference>
<dbReference type="InterPro" id="IPR001296">
    <property type="entry name" value="Glyco_trans_1"/>
</dbReference>
<dbReference type="GO" id="GO:0005789">
    <property type="term" value="C:endoplasmic reticulum membrane"/>
    <property type="evidence" value="ECO:0007669"/>
    <property type="project" value="UniProtKB-SubCell"/>
</dbReference>
<name>A0A4P9ZR57_9FUNG</name>
<accession>A0A4P9ZR57</accession>
<evidence type="ECO:0000313" key="16">
    <source>
        <dbReference type="Proteomes" id="UP000268162"/>
    </source>
</evidence>
<dbReference type="GO" id="GO:0006487">
    <property type="term" value="P:protein N-linked glycosylation"/>
    <property type="evidence" value="ECO:0007669"/>
    <property type="project" value="TreeGrafter"/>
</dbReference>
<evidence type="ECO:0000259" key="13">
    <source>
        <dbReference type="Pfam" id="PF00534"/>
    </source>
</evidence>
<reference evidence="16" key="1">
    <citation type="journal article" date="2018" name="Nat. Microbiol.">
        <title>Leveraging single-cell genomics to expand the fungal tree of life.</title>
        <authorList>
            <person name="Ahrendt S.R."/>
            <person name="Quandt C.A."/>
            <person name="Ciobanu D."/>
            <person name="Clum A."/>
            <person name="Salamov A."/>
            <person name="Andreopoulos B."/>
            <person name="Cheng J.F."/>
            <person name="Woyke T."/>
            <person name="Pelin A."/>
            <person name="Henrissat B."/>
            <person name="Reynolds N.K."/>
            <person name="Benny G.L."/>
            <person name="Smith M.E."/>
            <person name="James T.Y."/>
            <person name="Grigoriev I.V."/>
        </authorList>
    </citation>
    <scope>NUCLEOTIDE SEQUENCE [LARGE SCALE GENOMIC DNA]</scope>
    <source>
        <strain evidence="16">RSA 468</strain>
    </source>
</reference>
<evidence type="ECO:0000256" key="3">
    <source>
        <dbReference type="ARBA" id="ARBA00012645"/>
    </source>
</evidence>
<dbReference type="Pfam" id="PF15924">
    <property type="entry name" value="ALG11_N"/>
    <property type="match status" value="1"/>
</dbReference>
<comment type="catalytic activity">
    <reaction evidence="11 12">
        <text>an alpha-D-Man-(1-&gt;3)-[alpha-D-Man-(1-&gt;6)]-beta-D-Man-(1-&gt;4)-beta-D-GlcNAc-(1-&gt;4)-alpha-D-GlcNAc-diphospho-di-trans,poly-cis-dolichol + 2 GDP-alpha-D-mannose = an alpha-D-Man-(1-&gt;2)-alpha-D-Man-(1-&gt;2)-alpha-D-Man-(1-&gt;3)-[alpha-D-Man-(1-&gt;6)]-beta-D-Man-(1-&gt;4)-beta-D-GlcNAc-(1-&gt;4)-alpha-D-GlcNAc-diphospho-di-trans,poly-cis-dolichol + 2 GDP + 2 H(+)</text>
        <dbReference type="Rhea" id="RHEA:29523"/>
        <dbReference type="Rhea" id="RHEA-COMP:19515"/>
        <dbReference type="Rhea" id="RHEA-COMP:19516"/>
        <dbReference type="ChEBI" id="CHEBI:15378"/>
        <dbReference type="ChEBI" id="CHEBI:57527"/>
        <dbReference type="ChEBI" id="CHEBI:58189"/>
        <dbReference type="ChEBI" id="CHEBI:132511"/>
        <dbReference type="ChEBI" id="CHEBI:132515"/>
        <dbReference type="EC" id="2.4.1.131"/>
    </reaction>
    <physiologicalReaction direction="left-to-right" evidence="11 12">
        <dbReference type="Rhea" id="RHEA:29524"/>
    </physiologicalReaction>
</comment>
<dbReference type="InterPro" id="IPR038013">
    <property type="entry name" value="ALG11"/>
</dbReference>
<dbReference type="Pfam" id="PF00534">
    <property type="entry name" value="Glycos_transf_1"/>
    <property type="match status" value="1"/>
</dbReference>
<evidence type="ECO:0000256" key="8">
    <source>
        <dbReference type="ARBA" id="ARBA00022824"/>
    </source>
</evidence>
<feature type="domain" description="ALG11 mannosyltransferase N-terminal" evidence="14">
    <location>
        <begin position="66"/>
        <end position="276"/>
    </location>
</feature>
<dbReference type="EMBL" id="ML002822">
    <property type="protein sequence ID" value="RKP35638.1"/>
    <property type="molecule type" value="Genomic_DNA"/>
</dbReference>
<gene>
    <name evidence="15" type="ORF">BJ085DRAFT_14843</name>
</gene>
<comment type="function">
    <text evidence="12">GDP-Man:Man(3)GlcNAc(2)-PP-Dol alpha-1,2-mannosyltransferase that operates in the biosynthetic pathway of dolichol-linked oligosaccharides, the glycan precursors employed in protein asparagine (N)-glycosylation. The assembly of dolichol-linked oligosaccharides begins on the cytosolic side of the endoplasmic reticulum membrane and finishes in its lumen. The sequential addition of sugars to dolichol pyrophosphate produces dolichol-linked oligosaccharides containing fourteen sugars, including two GlcNAcs, nine mannoses and three glucoses. Once assembled, the oligosaccharide is transferred from the lipid to nascent proteins by oligosaccharyltransferases. Catalyzes, on the cytoplasmic face of the endoplasmic reticulum, the addition of the fourth and fifth mannose residues to the dolichol-linked oligosaccharide chain, to produce Man(5)GlcNAc(2)-PP-dolichol core oligosaccharide.</text>
</comment>
<keyword evidence="10 12" id="KW-0472">Membrane</keyword>
<organism evidence="15 16">
    <name type="scientific">Dimargaris cristalligena</name>
    <dbReference type="NCBI Taxonomy" id="215637"/>
    <lineage>
        <taxon>Eukaryota</taxon>
        <taxon>Fungi</taxon>
        <taxon>Fungi incertae sedis</taxon>
        <taxon>Zoopagomycota</taxon>
        <taxon>Kickxellomycotina</taxon>
        <taxon>Dimargaritomycetes</taxon>
        <taxon>Dimargaritales</taxon>
        <taxon>Dimargaritaceae</taxon>
        <taxon>Dimargaris</taxon>
    </lineage>
</organism>
<dbReference type="Gene3D" id="3.40.50.2000">
    <property type="entry name" value="Glycogen Phosphorylase B"/>
    <property type="match status" value="1"/>
</dbReference>
<dbReference type="GO" id="GO:0004377">
    <property type="term" value="F:GDP-Man:Man(3)GlcNAc(2)-PP-Dol alpha-1,2-mannosyltransferase activity"/>
    <property type="evidence" value="ECO:0007669"/>
    <property type="project" value="UniProtKB-UniRule"/>
</dbReference>
<evidence type="ECO:0000256" key="12">
    <source>
        <dbReference type="RuleBase" id="RU367051"/>
    </source>
</evidence>
<feature type="transmembrane region" description="Helical" evidence="12">
    <location>
        <begin position="7"/>
        <end position="27"/>
    </location>
</feature>
<evidence type="ECO:0000256" key="6">
    <source>
        <dbReference type="ARBA" id="ARBA00022679"/>
    </source>
</evidence>
<evidence type="ECO:0000256" key="11">
    <source>
        <dbReference type="ARBA" id="ARBA00045065"/>
    </source>
</evidence>
<proteinExistence type="inferred from homology"/>
<evidence type="ECO:0000259" key="14">
    <source>
        <dbReference type="Pfam" id="PF15924"/>
    </source>
</evidence>
<evidence type="ECO:0000256" key="4">
    <source>
        <dbReference type="ARBA" id="ARBA00022018"/>
    </source>
</evidence>
<dbReference type="PANTHER" id="PTHR45919">
    <property type="entry name" value="GDP-MAN:MAN(3)GLCNAC(2)-PP-DOL ALPHA-1,2-MANNOSYLTRANSFERASE"/>
    <property type="match status" value="1"/>
</dbReference>
<keyword evidence="9 12" id="KW-1133">Transmembrane helix</keyword>
<dbReference type="SUPFAM" id="SSF53756">
    <property type="entry name" value="UDP-Glycosyltransferase/glycogen phosphorylase"/>
    <property type="match status" value="1"/>
</dbReference>
<keyword evidence="6 12" id="KW-0808">Transferase</keyword>
<dbReference type="AlphaFoldDB" id="A0A4P9ZR57"/>
<sequence>MFVDGQTLLIALLYVCLSAIPLGYLAFSYARFQLRDCTADYHDRLTAETASTDTSPDPEETQPPTLVGFFHPYCNAGGGGERVLWTALEAMQNRYPHFRFVVYTGDTQCTKHGILERVAAHFDISLDESRIEFIFLNRRYLVADDYYRRCTLVAQSAGSVGLGWEALQQVVPDVFIDTMGYAFTYPLVKWLTGVPVIAYVHYPTISTDMMQRLPVQAGTGPGGVLATFHSLRTRGLAHAKLIYYRLFAHLYGWAGSYADVVMVNSTWTHNHIASIWPAAPSPHTVCPPCDIQAFQDFSLTGRQRVIISVAQFRPEKNHVLQITAFALYRRTYPDAAEDTRLILLGSSRNQGDEDRINALRRLANELGIADSVHFVINASFPELKDHLARASIGIHTMREEHFGIGIVEYMAAGLLSIAHCSGGPKLDIIQPYPVVSTKPAHLLFTSGFLATTEQEYAECLHYCLDVLTDEQRLSIRQEARRSAHDRFSQTKFCDSWRRLLNPTLSDLTPYMERS</sequence>